<dbReference type="SUPFAM" id="SSF50129">
    <property type="entry name" value="GroES-like"/>
    <property type="match status" value="1"/>
</dbReference>
<evidence type="ECO:0000313" key="5">
    <source>
        <dbReference type="Proteomes" id="UP001219568"/>
    </source>
</evidence>
<dbReference type="AlphaFoldDB" id="A0AAD6IFB4"/>
<reference evidence="4" key="2">
    <citation type="submission" date="2023-01" db="EMBL/GenBank/DDBJ databases">
        <authorList>
            <person name="Petersen C."/>
        </authorList>
    </citation>
    <scope>NUCLEOTIDE SEQUENCE</scope>
    <source>
        <strain evidence="4">IBT 15450</strain>
    </source>
</reference>
<comment type="similarity">
    <text evidence="1">Belongs to the zinc-containing alcohol dehydrogenase family.</text>
</comment>
<accession>A0AAD6IFB4</accession>
<reference evidence="4" key="1">
    <citation type="journal article" date="2023" name="IMA Fungus">
        <title>Comparative genomic study of the Penicillium genus elucidates a diverse pangenome and 15 lateral gene transfer events.</title>
        <authorList>
            <person name="Petersen C."/>
            <person name="Sorensen T."/>
            <person name="Nielsen M.R."/>
            <person name="Sondergaard T.E."/>
            <person name="Sorensen J.L."/>
            <person name="Fitzpatrick D.A."/>
            <person name="Frisvad J.C."/>
            <person name="Nielsen K.L."/>
        </authorList>
    </citation>
    <scope>NUCLEOTIDE SEQUENCE</scope>
    <source>
        <strain evidence="4">IBT 15450</strain>
    </source>
</reference>
<dbReference type="InterPro" id="IPR011032">
    <property type="entry name" value="GroES-like_sf"/>
</dbReference>
<dbReference type="InterPro" id="IPR013149">
    <property type="entry name" value="ADH-like_C"/>
</dbReference>
<dbReference type="Gene3D" id="3.90.180.10">
    <property type="entry name" value="Medium-chain alcohol dehydrogenases, catalytic domain"/>
    <property type="match status" value="1"/>
</dbReference>
<dbReference type="PANTHER" id="PTHR45348">
    <property type="entry name" value="HYPOTHETICAL OXIDOREDUCTASE (EUROFUNG)"/>
    <property type="match status" value="1"/>
</dbReference>
<dbReference type="EMBL" id="JAQJZL010000004">
    <property type="protein sequence ID" value="KAJ6044387.1"/>
    <property type="molecule type" value="Genomic_DNA"/>
</dbReference>
<dbReference type="SMART" id="SM00829">
    <property type="entry name" value="PKS_ER"/>
    <property type="match status" value="1"/>
</dbReference>
<dbReference type="SUPFAM" id="SSF51735">
    <property type="entry name" value="NAD(P)-binding Rossmann-fold domains"/>
    <property type="match status" value="1"/>
</dbReference>
<proteinExistence type="inferred from homology"/>
<dbReference type="PANTHER" id="PTHR45348:SF2">
    <property type="entry name" value="ZINC-TYPE ALCOHOL DEHYDROGENASE-LIKE PROTEIN C2E1P3.01"/>
    <property type="match status" value="1"/>
</dbReference>
<dbReference type="InterPro" id="IPR013154">
    <property type="entry name" value="ADH-like_N"/>
</dbReference>
<keyword evidence="2" id="KW-0560">Oxidoreductase</keyword>
<dbReference type="GO" id="GO:0016651">
    <property type="term" value="F:oxidoreductase activity, acting on NAD(P)H"/>
    <property type="evidence" value="ECO:0007669"/>
    <property type="project" value="InterPro"/>
</dbReference>
<sequence>MTENEAAWITAPAAHPFTVESAPKPKPGVGEVVIRNAAVAINPVDWKIQSLGRYLNKYPFILGEDVAGTIEDVGPGVSRFKKGQRVIAHCNGLMTQNPVNGGFQLYPVVIEDLVAELPSSLTFEEGAVLPLAISTACAGLYRKDYLDLPLPAVEDSKPTGQTILVWGGASSVGATAIQLAVASGLTVLTTASAANHELVKSLGAHTVFDYRSSAVVKDIANALGNTEFVGVYDAISEDSSFKAISMILDELNTTVKVASVLPYDKPTERFAPKYVLAYSIIQDPHKSIGEWIWGKYVPQALANASLKAKPDPFVVGNGVKDIQHGLDVQKKGVSARKVIVTL</sequence>
<evidence type="ECO:0000259" key="3">
    <source>
        <dbReference type="SMART" id="SM00829"/>
    </source>
</evidence>
<dbReference type="CDD" id="cd08249">
    <property type="entry name" value="enoyl_reductase_like"/>
    <property type="match status" value="1"/>
</dbReference>
<feature type="domain" description="Enoyl reductase (ER)" evidence="3">
    <location>
        <begin position="13"/>
        <end position="340"/>
    </location>
</feature>
<evidence type="ECO:0000256" key="2">
    <source>
        <dbReference type="ARBA" id="ARBA00023002"/>
    </source>
</evidence>
<name>A0AAD6IFB4_PENCN</name>
<dbReference type="InterPro" id="IPR036291">
    <property type="entry name" value="NAD(P)-bd_dom_sf"/>
</dbReference>
<dbReference type="Gene3D" id="3.40.50.720">
    <property type="entry name" value="NAD(P)-binding Rossmann-like Domain"/>
    <property type="match status" value="1"/>
</dbReference>
<dbReference type="InterPro" id="IPR047122">
    <property type="entry name" value="Trans-enoyl_RdTase-like"/>
</dbReference>
<gene>
    <name evidence="4" type="ORF">N7460_005742</name>
</gene>
<dbReference type="InterPro" id="IPR020843">
    <property type="entry name" value="ER"/>
</dbReference>
<comment type="caution">
    <text evidence="4">The sequence shown here is derived from an EMBL/GenBank/DDBJ whole genome shotgun (WGS) entry which is preliminary data.</text>
</comment>
<dbReference type="Pfam" id="PF00107">
    <property type="entry name" value="ADH_zinc_N"/>
    <property type="match status" value="1"/>
</dbReference>
<dbReference type="Pfam" id="PF08240">
    <property type="entry name" value="ADH_N"/>
    <property type="match status" value="1"/>
</dbReference>
<organism evidence="4 5">
    <name type="scientific">Penicillium canescens</name>
    <dbReference type="NCBI Taxonomy" id="5083"/>
    <lineage>
        <taxon>Eukaryota</taxon>
        <taxon>Fungi</taxon>
        <taxon>Dikarya</taxon>
        <taxon>Ascomycota</taxon>
        <taxon>Pezizomycotina</taxon>
        <taxon>Eurotiomycetes</taxon>
        <taxon>Eurotiomycetidae</taxon>
        <taxon>Eurotiales</taxon>
        <taxon>Aspergillaceae</taxon>
        <taxon>Penicillium</taxon>
    </lineage>
</organism>
<evidence type="ECO:0000313" key="4">
    <source>
        <dbReference type="EMBL" id="KAJ6044387.1"/>
    </source>
</evidence>
<keyword evidence="5" id="KW-1185">Reference proteome</keyword>
<evidence type="ECO:0000256" key="1">
    <source>
        <dbReference type="ARBA" id="ARBA00008072"/>
    </source>
</evidence>
<protein>
    <submittedName>
        <fullName evidence="4">Chaperonin 10-like protein</fullName>
    </submittedName>
</protein>
<dbReference type="Proteomes" id="UP001219568">
    <property type="component" value="Unassembled WGS sequence"/>
</dbReference>